<keyword evidence="5" id="KW-1185">Reference proteome</keyword>
<dbReference type="STRING" id="360411.AC812_11965"/>
<protein>
    <recommendedName>
        <fullName evidence="3">3-keto-alpha-glucoside-1,2-lyase/3-keto-2-hydroxy-glucal hydratase domain-containing protein</fullName>
    </recommendedName>
</protein>
<reference evidence="4 5" key="1">
    <citation type="submission" date="2015-07" db="EMBL/GenBank/DDBJ databases">
        <title>Draft genome of Bellilinea caldifistulae DSM 17877.</title>
        <authorList>
            <person name="Hemp J."/>
            <person name="Ward L.M."/>
            <person name="Pace L.A."/>
            <person name="Fischer W.W."/>
        </authorList>
    </citation>
    <scope>NUCLEOTIDE SEQUENCE [LARGE SCALE GENOMIC DNA]</scope>
    <source>
        <strain evidence="4 5">GOMI-1</strain>
    </source>
</reference>
<feature type="compositionally biased region" description="Low complexity" evidence="1">
    <location>
        <begin position="71"/>
        <end position="95"/>
    </location>
</feature>
<dbReference type="GO" id="GO:0016787">
    <property type="term" value="F:hydrolase activity"/>
    <property type="evidence" value="ECO:0007669"/>
    <property type="project" value="InterPro"/>
</dbReference>
<dbReference type="InterPro" id="IPR013320">
    <property type="entry name" value="ConA-like_dom_sf"/>
</dbReference>
<organism evidence="4 5">
    <name type="scientific">Bellilinea caldifistulae</name>
    <dbReference type="NCBI Taxonomy" id="360411"/>
    <lineage>
        <taxon>Bacteria</taxon>
        <taxon>Bacillati</taxon>
        <taxon>Chloroflexota</taxon>
        <taxon>Anaerolineae</taxon>
        <taxon>Anaerolineales</taxon>
        <taxon>Anaerolineaceae</taxon>
        <taxon>Bellilinea</taxon>
    </lineage>
</organism>
<dbReference type="SUPFAM" id="SSF49899">
    <property type="entry name" value="Concanavalin A-like lectins/glucanases"/>
    <property type="match status" value="1"/>
</dbReference>
<dbReference type="Pfam" id="PF06439">
    <property type="entry name" value="3keto-disac_hyd"/>
    <property type="match status" value="1"/>
</dbReference>
<proteinExistence type="predicted"/>
<dbReference type="InterPro" id="IPR010496">
    <property type="entry name" value="AL/BT2_dom"/>
</dbReference>
<evidence type="ECO:0000256" key="2">
    <source>
        <dbReference type="SAM" id="SignalP"/>
    </source>
</evidence>
<dbReference type="AlphaFoldDB" id="A0A0P6WW59"/>
<dbReference type="Gene3D" id="2.60.120.560">
    <property type="entry name" value="Exo-inulinase, domain 1"/>
    <property type="match status" value="1"/>
</dbReference>
<dbReference type="RefSeq" id="WP_061918770.1">
    <property type="nucleotide sequence ID" value="NZ_DF967971.1"/>
</dbReference>
<accession>A0A0P6WW59</accession>
<comment type="caution">
    <text evidence="4">The sequence shown here is derived from an EMBL/GenBank/DDBJ whole genome shotgun (WGS) entry which is preliminary data.</text>
</comment>
<name>A0A0P6WW59_9CHLR</name>
<feature type="region of interest" description="Disordered" evidence="1">
    <location>
        <begin position="47"/>
        <end position="138"/>
    </location>
</feature>
<keyword evidence="2" id="KW-0732">Signal</keyword>
<dbReference type="Proteomes" id="UP000050514">
    <property type="component" value="Unassembled WGS sequence"/>
</dbReference>
<dbReference type="PROSITE" id="PS51257">
    <property type="entry name" value="PROKAR_LIPOPROTEIN"/>
    <property type="match status" value="1"/>
</dbReference>
<evidence type="ECO:0000313" key="5">
    <source>
        <dbReference type="Proteomes" id="UP000050514"/>
    </source>
</evidence>
<feature type="compositionally biased region" description="Pro residues" evidence="1">
    <location>
        <begin position="56"/>
        <end position="70"/>
    </location>
</feature>
<feature type="chain" id="PRO_5006132671" description="3-keto-alpha-glucoside-1,2-lyase/3-keto-2-hydroxy-glucal hydratase domain-containing protein" evidence="2">
    <location>
        <begin position="23"/>
        <end position="314"/>
    </location>
</feature>
<dbReference type="PATRIC" id="fig|360411.5.peg.2217"/>
<feature type="signal peptide" evidence="2">
    <location>
        <begin position="1"/>
        <end position="22"/>
    </location>
</feature>
<feature type="domain" description="3-keto-alpha-glucoside-1,2-lyase/3-keto-2-hydroxy-glucal hydratase" evidence="3">
    <location>
        <begin position="136"/>
        <end position="286"/>
    </location>
</feature>
<dbReference type="EMBL" id="LGHJ01000017">
    <property type="protein sequence ID" value="KPL74513.1"/>
    <property type="molecule type" value="Genomic_DNA"/>
</dbReference>
<evidence type="ECO:0000256" key="1">
    <source>
        <dbReference type="SAM" id="MobiDB-lite"/>
    </source>
</evidence>
<feature type="compositionally biased region" description="Pro residues" evidence="1">
    <location>
        <begin position="96"/>
        <end position="105"/>
    </location>
</feature>
<gene>
    <name evidence="4" type="ORF">AC812_11965</name>
</gene>
<evidence type="ECO:0000259" key="3">
    <source>
        <dbReference type="Pfam" id="PF06439"/>
    </source>
</evidence>
<evidence type="ECO:0000313" key="4">
    <source>
        <dbReference type="EMBL" id="KPL74513.1"/>
    </source>
</evidence>
<sequence>MKKLIAALFAMLLLAGCGGLFQPMPTPDEDTIATQVAAILTTMPTATGEAEGQPTQPLPTIPPTETPPLPTETTPPTEVIPSPTQAVEQPTVTPTETPPPSPTPQPTATIAFTPSPNDPVARLGPASWTDNMDKDDNWPTGTDKFTEISFRDGVMLLTGLTTTDGWRLTWPELTNFYLEMTFQTGECAANDRYGMIVRVPESRNPDRGYLVGLTCDGKVSLRRWDATVGAKGEMFNLIPWTAKSAVKVGSNQTNRLGLMAIGDRLIVYVNGELVGEARDNTFSKGYFGVFVGARDTEKFTIKVDQVRYWENPTP</sequence>